<dbReference type="InterPro" id="IPR004143">
    <property type="entry name" value="BPL_LPL_catalytic"/>
</dbReference>
<accession>A0ABT3G5T1</accession>
<gene>
    <name evidence="2" type="ORF">OJ996_16570</name>
</gene>
<dbReference type="Pfam" id="PF21948">
    <property type="entry name" value="LplA-B_cat"/>
    <property type="match status" value="1"/>
</dbReference>
<evidence type="ECO:0000259" key="1">
    <source>
        <dbReference type="PROSITE" id="PS51733"/>
    </source>
</evidence>
<evidence type="ECO:0000313" key="3">
    <source>
        <dbReference type="Proteomes" id="UP001165653"/>
    </source>
</evidence>
<dbReference type="PANTHER" id="PTHR43679">
    <property type="entry name" value="OCTANOYLTRANSFERASE LIPM-RELATED"/>
    <property type="match status" value="1"/>
</dbReference>
<proteinExistence type="predicted"/>
<dbReference type="InterPro" id="IPR050664">
    <property type="entry name" value="Octanoyltrans_LipM/LipL"/>
</dbReference>
<dbReference type="EMBL" id="JAPDDR010000008">
    <property type="protein sequence ID" value="MCW1915203.1"/>
    <property type="molecule type" value="Genomic_DNA"/>
</dbReference>
<feature type="domain" description="BPL/LPL catalytic" evidence="1">
    <location>
        <begin position="29"/>
        <end position="212"/>
    </location>
</feature>
<name>A0ABT3G5T1_9BACT</name>
<dbReference type="RefSeq" id="WP_264514743.1">
    <property type="nucleotide sequence ID" value="NZ_JAPDDR010000008.1"/>
</dbReference>
<dbReference type="Proteomes" id="UP001165653">
    <property type="component" value="Unassembled WGS sequence"/>
</dbReference>
<dbReference type="InterPro" id="IPR045864">
    <property type="entry name" value="aa-tRNA-synth_II/BPL/LPL"/>
</dbReference>
<reference evidence="2" key="1">
    <citation type="submission" date="2022-10" db="EMBL/GenBank/DDBJ databases">
        <title>Luteolibacter sp. GHJ8, whole genome shotgun sequencing project.</title>
        <authorList>
            <person name="Zhao G."/>
            <person name="Shen L."/>
        </authorList>
    </citation>
    <scope>NUCLEOTIDE SEQUENCE</scope>
    <source>
        <strain evidence="2">GHJ8</strain>
    </source>
</reference>
<dbReference type="Gene3D" id="3.30.930.10">
    <property type="entry name" value="Bira Bifunctional Protein, Domain 2"/>
    <property type="match status" value="1"/>
</dbReference>
<organism evidence="2 3">
    <name type="scientific">Luteolibacter rhizosphaerae</name>
    <dbReference type="NCBI Taxonomy" id="2989719"/>
    <lineage>
        <taxon>Bacteria</taxon>
        <taxon>Pseudomonadati</taxon>
        <taxon>Verrucomicrobiota</taxon>
        <taxon>Verrucomicrobiia</taxon>
        <taxon>Verrucomicrobiales</taxon>
        <taxon>Verrucomicrobiaceae</taxon>
        <taxon>Luteolibacter</taxon>
    </lineage>
</organism>
<dbReference type="PANTHER" id="PTHR43679:SF2">
    <property type="entry name" value="OCTANOYL-[GCVH]:PROTEIN N-OCTANOYLTRANSFERASE"/>
    <property type="match status" value="1"/>
</dbReference>
<keyword evidence="3" id="KW-1185">Reference proteome</keyword>
<protein>
    <recommendedName>
        <fullName evidence="1">BPL/LPL catalytic domain-containing protein</fullName>
    </recommendedName>
</protein>
<comment type="caution">
    <text evidence="2">The sequence shown here is derived from an EMBL/GenBank/DDBJ whole genome shotgun (WGS) entry which is preliminary data.</text>
</comment>
<sequence>MLPRLQLWIDPVPREGPENMAVDQWLAETSRVPVLRPYRWTEGWGSFGYFVKHADLPPKDLRWVRRWTGGGIVDHRADWTYTLFIPRGLELAEARGAESYRVIHAAVVAALNGAGIPARLAGPAAPAAGGECFIQPVEHDVLDAEGRKIAGAGQRRTARGLLHQGSVGCVPPAAEALASELSVEVDLVSLEPPPEVISNLAGERYGKEGWTFRR</sequence>
<dbReference type="SUPFAM" id="SSF55681">
    <property type="entry name" value="Class II aaRS and biotin synthetases"/>
    <property type="match status" value="1"/>
</dbReference>
<dbReference type="PROSITE" id="PS51733">
    <property type="entry name" value="BPL_LPL_CATALYTIC"/>
    <property type="match status" value="1"/>
</dbReference>
<evidence type="ECO:0000313" key="2">
    <source>
        <dbReference type="EMBL" id="MCW1915203.1"/>
    </source>
</evidence>